<dbReference type="HOGENOM" id="CLU_2978298_0_0_6"/>
<reference evidence="1 2" key="1">
    <citation type="submission" date="2013-07" db="EMBL/GenBank/DDBJ databases">
        <authorList>
            <person name="Genoscope - CEA"/>
        </authorList>
    </citation>
    <scope>NUCLEOTIDE SEQUENCE [LARGE SCALE GENOMIC DNA]</scope>
    <source>
        <strain evidence="1 2">G6</strain>
    </source>
</reference>
<protein>
    <submittedName>
        <fullName evidence="1">Uncharacterized protein</fullName>
    </submittedName>
</protein>
<dbReference type="AlphaFoldDB" id="A0A068R284"/>
<keyword evidence="2" id="KW-1185">Reference proteome</keyword>
<accession>A0A068R284</accession>
<gene>
    <name evidence="1" type="ORF">XPG1_1376</name>
</gene>
<dbReference type="EMBL" id="FO704551">
    <property type="protein sequence ID" value="CDG21031.1"/>
    <property type="molecule type" value="Genomic_DNA"/>
</dbReference>
<dbReference type="Proteomes" id="UP000032735">
    <property type="component" value="Chromosome"/>
</dbReference>
<dbReference type="KEGG" id="xpo:XPG1_1376"/>
<organism evidence="1 2">
    <name type="scientific">Xenorhabdus poinarii G6</name>
    <dbReference type="NCBI Taxonomy" id="1354304"/>
    <lineage>
        <taxon>Bacteria</taxon>
        <taxon>Pseudomonadati</taxon>
        <taxon>Pseudomonadota</taxon>
        <taxon>Gammaproteobacteria</taxon>
        <taxon>Enterobacterales</taxon>
        <taxon>Morganellaceae</taxon>
        <taxon>Xenorhabdus</taxon>
    </lineage>
</organism>
<name>A0A068R284_9GAMM</name>
<evidence type="ECO:0000313" key="2">
    <source>
        <dbReference type="Proteomes" id="UP000032735"/>
    </source>
</evidence>
<proteinExistence type="predicted"/>
<evidence type="ECO:0000313" key="1">
    <source>
        <dbReference type="EMBL" id="CDG21031.1"/>
    </source>
</evidence>
<sequence length="58" mass="6713">MFEWAIKIPKFFILSCFKRELIFIDCLKCEQRGVLDGKLVGVIESHHLVAGTIIVIFF</sequence>